<dbReference type="AlphaFoldDB" id="A0A022Y3Y9"/>
<organism evidence="1 2">
    <name type="scientific">Trichophyton soudanense CBS 452.61</name>
    <dbReference type="NCBI Taxonomy" id="1215331"/>
    <lineage>
        <taxon>Eukaryota</taxon>
        <taxon>Fungi</taxon>
        <taxon>Dikarya</taxon>
        <taxon>Ascomycota</taxon>
        <taxon>Pezizomycotina</taxon>
        <taxon>Eurotiomycetes</taxon>
        <taxon>Eurotiomycetidae</taxon>
        <taxon>Onygenales</taxon>
        <taxon>Arthrodermataceae</taxon>
        <taxon>Trichophyton</taxon>
    </lineage>
</organism>
<protein>
    <recommendedName>
        <fullName evidence="3">Amidoligase enzyme</fullName>
    </recommendedName>
</protein>
<keyword evidence="2" id="KW-1185">Reference proteome</keyword>
<dbReference type="PANTHER" id="PTHR36847:SF1">
    <property type="entry name" value="AMIDOLIGASE ENZYME"/>
    <property type="match status" value="1"/>
</dbReference>
<dbReference type="PANTHER" id="PTHR36847">
    <property type="entry name" value="AMIDOLIGASE ENZYME"/>
    <property type="match status" value="1"/>
</dbReference>
<sequence>MPAYPQHFSFGIEMELYLKPKSQSIIDTLQTLGFNPKDTNQTKQERIFRQAMATELSDRGIPTGIDKNSVYDTWTIAHEAALDHIGGGYWPCELISPVFYTHDDDWVVSINYLFANLLGHCDVHLTKGCATHVHVAPAGGKYTLSQVKNIVKGTIYYEEPGGWSPIFDEFKDHKFVATIVTAVCPDRNVSWNFQNLTDSGTMEFRRPRGVDNPDAAKHWIAFTLGFMANVIWEENWDATGHTKTHPSSDRLRAVVVRGATSINLPVHTSLLPTLMADNNKAATVFTKEERAIIRQKMAKKKNKRSLFVEKIINSRPNTPSGKK</sequence>
<evidence type="ECO:0008006" key="3">
    <source>
        <dbReference type="Google" id="ProtNLM"/>
    </source>
</evidence>
<dbReference type="Proteomes" id="UP000023623">
    <property type="component" value="Unassembled WGS sequence"/>
</dbReference>
<dbReference type="EMBL" id="KK208752">
    <property type="protein sequence ID" value="EZF77236.1"/>
    <property type="molecule type" value="Genomic_DNA"/>
</dbReference>
<reference evidence="1 2" key="1">
    <citation type="submission" date="2014-02" db="EMBL/GenBank/DDBJ databases">
        <title>The Genome Sequence of Trichophyton rubrum (morphotype soudanense) CBS 452.61.</title>
        <authorList>
            <consortium name="The Broad Institute Genomics Platform"/>
            <person name="Cuomo C.A."/>
            <person name="White T.C."/>
            <person name="Graser Y."/>
            <person name="Martinez-Rossi N."/>
            <person name="Heitman J."/>
            <person name="Young S.K."/>
            <person name="Zeng Q."/>
            <person name="Gargeya S."/>
            <person name="Abouelleil A."/>
            <person name="Alvarado L."/>
            <person name="Chapman S.B."/>
            <person name="Gainer-Dewar J."/>
            <person name="Goldberg J."/>
            <person name="Griggs A."/>
            <person name="Gujja S."/>
            <person name="Hansen M."/>
            <person name="Howarth C."/>
            <person name="Imamovic A."/>
            <person name="Larimer J."/>
            <person name="Martinez D."/>
            <person name="Murphy C."/>
            <person name="Pearson M.D."/>
            <person name="Persinoti G."/>
            <person name="Poon T."/>
            <person name="Priest M."/>
            <person name="Roberts A.D."/>
            <person name="Saif S."/>
            <person name="Shea T.D."/>
            <person name="Sykes S.N."/>
            <person name="Wortman J."/>
            <person name="Nusbaum C."/>
            <person name="Birren B."/>
        </authorList>
    </citation>
    <scope>NUCLEOTIDE SEQUENCE [LARGE SCALE GENOMIC DNA]</scope>
    <source>
        <strain evidence="1 2">CBS 452.61</strain>
    </source>
</reference>
<dbReference type="InterPro" id="IPR022025">
    <property type="entry name" value="Amidoligase_2"/>
</dbReference>
<name>A0A022Y3Y9_TRISD</name>
<gene>
    <name evidence="1" type="ORF">H105_01561</name>
</gene>
<evidence type="ECO:0000313" key="2">
    <source>
        <dbReference type="Proteomes" id="UP000023623"/>
    </source>
</evidence>
<dbReference type="Pfam" id="PF12224">
    <property type="entry name" value="Amidoligase_2"/>
    <property type="match status" value="1"/>
</dbReference>
<evidence type="ECO:0000313" key="1">
    <source>
        <dbReference type="EMBL" id="EZF77236.1"/>
    </source>
</evidence>
<proteinExistence type="predicted"/>
<dbReference type="OrthoDB" id="5291055at2759"/>
<accession>A0A022Y3Y9</accession>
<dbReference type="HOGENOM" id="CLU_039967_0_0_1"/>